<keyword evidence="3" id="KW-1185">Reference proteome</keyword>
<dbReference type="EMBL" id="FNPX01000004">
    <property type="protein sequence ID" value="SDY90459.1"/>
    <property type="molecule type" value="Genomic_DNA"/>
</dbReference>
<accession>A0A1H3NQL0</accession>
<reference evidence="3" key="1">
    <citation type="submission" date="2016-10" db="EMBL/GenBank/DDBJ databases">
        <authorList>
            <person name="Varghese N."/>
            <person name="Submissions S."/>
        </authorList>
    </citation>
    <scope>NUCLEOTIDE SEQUENCE [LARGE SCALE GENOMIC DNA]</scope>
    <source>
        <strain evidence="3">DSM 100420</strain>
    </source>
</reference>
<evidence type="ECO:0000313" key="3">
    <source>
        <dbReference type="Proteomes" id="UP000198914"/>
    </source>
</evidence>
<gene>
    <name evidence="2" type="ORF">SAMN05444004_10449</name>
</gene>
<feature type="region of interest" description="Disordered" evidence="1">
    <location>
        <begin position="75"/>
        <end position="98"/>
    </location>
</feature>
<evidence type="ECO:0000256" key="1">
    <source>
        <dbReference type="SAM" id="MobiDB-lite"/>
    </source>
</evidence>
<organism evidence="2 3">
    <name type="scientific">Jannaschia faecimaris</name>
    <dbReference type="NCBI Taxonomy" id="1244108"/>
    <lineage>
        <taxon>Bacteria</taxon>
        <taxon>Pseudomonadati</taxon>
        <taxon>Pseudomonadota</taxon>
        <taxon>Alphaproteobacteria</taxon>
        <taxon>Rhodobacterales</taxon>
        <taxon>Roseobacteraceae</taxon>
        <taxon>Jannaschia</taxon>
    </lineage>
</organism>
<sequence length="98" mass="10403">MVNGSLGEVMHKPVPNAVRPWQDTPAANERPRAWKSAAANCGPWHMSITMRTLSVRNARLDEIAGDTWTVPAGRIKGSEGAGNDMPVHLSSAAVETGG</sequence>
<feature type="region of interest" description="Disordered" evidence="1">
    <location>
        <begin position="1"/>
        <end position="32"/>
    </location>
</feature>
<protein>
    <submittedName>
        <fullName evidence="2">Uncharacterized protein</fullName>
    </submittedName>
</protein>
<dbReference type="AlphaFoldDB" id="A0A1H3NQL0"/>
<evidence type="ECO:0000313" key="2">
    <source>
        <dbReference type="EMBL" id="SDY90459.1"/>
    </source>
</evidence>
<proteinExistence type="predicted"/>
<name>A0A1H3NQL0_9RHOB</name>
<dbReference type="Proteomes" id="UP000198914">
    <property type="component" value="Unassembled WGS sequence"/>
</dbReference>